<accession>A0A0V1KHY1</accession>
<dbReference type="Proteomes" id="UP000054721">
    <property type="component" value="Unassembled WGS sequence"/>
</dbReference>
<keyword evidence="2" id="KW-1185">Reference proteome</keyword>
<name>A0A0V1KHY1_9BILA</name>
<organism evidence="1 2">
    <name type="scientific">Trichinella nativa</name>
    <dbReference type="NCBI Taxonomy" id="6335"/>
    <lineage>
        <taxon>Eukaryota</taxon>
        <taxon>Metazoa</taxon>
        <taxon>Ecdysozoa</taxon>
        <taxon>Nematoda</taxon>
        <taxon>Enoplea</taxon>
        <taxon>Dorylaimia</taxon>
        <taxon>Trichinellida</taxon>
        <taxon>Trichinellidae</taxon>
        <taxon>Trichinella</taxon>
    </lineage>
</organism>
<sequence>MGQSFDCGMVTPPSLDALSSCWSPESIPGLWYILQGPP</sequence>
<evidence type="ECO:0000313" key="2">
    <source>
        <dbReference type="Proteomes" id="UP000054721"/>
    </source>
</evidence>
<gene>
    <name evidence="1" type="ORF">T02_2559</name>
</gene>
<proteinExistence type="predicted"/>
<dbReference type="AlphaFoldDB" id="A0A0V1KHY1"/>
<evidence type="ECO:0000313" key="1">
    <source>
        <dbReference type="EMBL" id="KRZ46816.1"/>
    </source>
</evidence>
<reference evidence="1 2" key="1">
    <citation type="submission" date="2015-05" db="EMBL/GenBank/DDBJ databases">
        <title>Evolution of Trichinella species and genotypes.</title>
        <authorList>
            <person name="Korhonen P.K."/>
            <person name="Edoardo P."/>
            <person name="Giuseppe L.R."/>
            <person name="Gasser R.B."/>
        </authorList>
    </citation>
    <scope>NUCLEOTIDE SEQUENCE [LARGE SCALE GENOMIC DNA]</scope>
    <source>
        <strain evidence="1">ISS10</strain>
    </source>
</reference>
<dbReference type="EMBL" id="JYDW01002141">
    <property type="protein sequence ID" value="KRZ46816.1"/>
    <property type="molecule type" value="Genomic_DNA"/>
</dbReference>
<comment type="caution">
    <text evidence="1">The sequence shown here is derived from an EMBL/GenBank/DDBJ whole genome shotgun (WGS) entry which is preliminary data.</text>
</comment>
<protein>
    <submittedName>
        <fullName evidence="1">Uncharacterized protein</fullName>
    </submittedName>
</protein>